<dbReference type="AlphaFoldDB" id="A0A9P4Y7C4"/>
<dbReference type="GeneID" id="63837268"/>
<dbReference type="EMBL" id="MU032345">
    <property type="protein sequence ID" value="KAF3768247.1"/>
    <property type="molecule type" value="Genomic_DNA"/>
</dbReference>
<evidence type="ECO:0000313" key="2">
    <source>
        <dbReference type="Proteomes" id="UP000803844"/>
    </source>
</evidence>
<keyword evidence="2" id="KW-1185">Reference proteome</keyword>
<gene>
    <name evidence="1" type="ORF">M406DRAFT_326833</name>
</gene>
<dbReference type="Proteomes" id="UP000803844">
    <property type="component" value="Unassembled WGS sequence"/>
</dbReference>
<sequence length="246" mass="27639">MPPTRKTKGAHLEATKRDSPMVVQHLVCMKCATITEYDCVPSSEEPITLVCQHSTASSSSCDVCSAGNKVCQQKRPVENEDEDEDEDNRANLFDDEDRLLIAKAQHRLVCAFLAARSAHLSEWTITSNKKPSMAAHQAYMEFADRRTSMRFDFIKASPGFKKWSITKRTWALLPRLTPADSGFITWSLAVEECCNALRNIVMNYENIPEIRELTELQLLLGQLANLRNVLIVHDNITKSIAALLDG</sequence>
<protein>
    <submittedName>
        <fullName evidence="1">Uncharacterized protein</fullName>
    </submittedName>
</protein>
<proteinExistence type="predicted"/>
<reference evidence="1" key="1">
    <citation type="journal article" date="2020" name="Phytopathology">
        <title>Genome sequence of the chestnut blight fungus Cryphonectria parasitica EP155: A fundamental resource for an archetypical invasive plant pathogen.</title>
        <authorList>
            <person name="Crouch J.A."/>
            <person name="Dawe A."/>
            <person name="Aerts A."/>
            <person name="Barry K."/>
            <person name="Churchill A.C.L."/>
            <person name="Grimwood J."/>
            <person name="Hillman B."/>
            <person name="Milgroom M.G."/>
            <person name="Pangilinan J."/>
            <person name="Smith M."/>
            <person name="Salamov A."/>
            <person name="Schmutz J."/>
            <person name="Yadav J."/>
            <person name="Grigoriev I.V."/>
            <person name="Nuss D."/>
        </authorList>
    </citation>
    <scope>NUCLEOTIDE SEQUENCE</scope>
    <source>
        <strain evidence="1">EP155</strain>
    </source>
</reference>
<comment type="caution">
    <text evidence="1">The sequence shown here is derived from an EMBL/GenBank/DDBJ whole genome shotgun (WGS) entry which is preliminary data.</text>
</comment>
<name>A0A9P4Y7C4_CRYP1</name>
<evidence type="ECO:0000313" key="1">
    <source>
        <dbReference type="EMBL" id="KAF3768247.1"/>
    </source>
</evidence>
<dbReference type="RefSeq" id="XP_040779208.1">
    <property type="nucleotide sequence ID" value="XM_040920139.1"/>
</dbReference>
<accession>A0A9P4Y7C4</accession>
<organism evidence="1 2">
    <name type="scientific">Cryphonectria parasitica (strain ATCC 38755 / EP155)</name>
    <dbReference type="NCBI Taxonomy" id="660469"/>
    <lineage>
        <taxon>Eukaryota</taxon>
        <taxon>Fungi</taxon>
        <taxon>Dikarya</taxon>
        <taxon>Ascomycota</taxon>
        <taxon>Pezizomycotina</taxon>
        <taxon>Sordariomycetes</taxon>
        <taxon>Sordariomycetidae</taxon>
        <taxon>Diaporthales</taxon>
        <taxon>Cryphonectriaceae</taxon>
        <taxon>Cryphonectria-Endothia species complex</taxon>
        <taxon>Cryphonectria</taxon>
    </lineage>
</organism>